<gene>
    <name evidence="1" type="ORF">ACD_71C00046G0002</name>
</gene>
<name>K2A3R1_9BACT</name>
<protein>
    <submittedName>
        <fullName evidence="1">Uncharacterized protein</fullName>
    </submittedName>
</protein>
<comment type="caution">
    <text evidence="1">The sequence shown here is derived from an EMBL/GenBank/DDBJ whole genome shotgun (WGS) entry which is preliminary data.</text>
</comment>
<accession>K2A3R1</accession>
<dbReference type="AlphaFoldDB" id="K2A3R1"/>
<reference evidence="1" key="1">
    <citation type="journal article" date="2012" name="Science">
        <title>Fermentation, hydrogen, and sulfur metabolism in multiple uncultivated bacterial phyla.</title>
        <authorList>
            <person name="Wrighton K.C."/>
            <person name="Thomas B.C."/>
            <person name="Sharon I."/>
            <person name="Miller C.S."/>
            <person name="Castelle C.J."/>
            <person name="VerBerkmoes N.C."/>
            <person name="Wilkins M.J."/>
            <person name="Hettich R.L."/>
            <person name="Lipton M.S."/>
            <person name="Williams K.H."/>
            <person name="Long P.E."/>
            <person name="Banfield J.F."/>
        </authorList>
    </citation>
    <scope>NUCLEOTIDE SEQUENCE [LARGE SCALE GENOMIC DNA]</scope>
</reference>
<organism evidence="1">
    <name type="scientific">uncultured bacterium</name>
    <name type="common">gcode 4</name>
    <dbReference type="NCBI Taxonomy" id="1234023"/>
    <lineage>
        <taxon>Bacteria</taxon>
        <taxon>environmental samples</taxon>
    </lineage>
</organism>
<evidence type="ECO:0000313" key="1">
    <source>
        <dbReference type="EMBL" id="EKD44679.1"/>
    </source>
</evidence>
<dbReference type="EMBL" id="AMFJ01028777">
    <property type="protein sequence ID" value="EKD44679.1"/>
    <property type="molecule type" value="Genomic_DNA"/>
</dbReference>
<sequence length="164" mass="18866">MIAGQKFEIQTPTMCPECRKIQRLAWRNEKNIFKRKCDATGKDIIAIFPPDSPFKIYDEKVWNSDIWDAKEYGRDFDFNRSFFEQFSELLLQVPIASKASALCENSDYCNACTSLKNCYLAFSANNSEDTSYSVDIVRANSCIDCFGIIDSENCYECHYGDTML</sequence>
<proteinExistence type="predicted"/>